<gene>
    <name evidence="7" type="ORF">RCL2_001091100</name>
    <name evidence="6" type="ORF">RclHR1_00280034</name>
</gene>
<proteinExistence type="predicted"/>
<keyword evidence="8" id="KW-1185">Reference proteome</keyword>
<dbReference type="Gene3D" id="6.10.140.2220">
    <property type="match status" value="1"/>
</dbReference>
<evidence type="ECO:0000256" key="1">
    <source>
        <dbReference type="ARBA" id="ARBA00022723"/>
    </source>
</evidence>
<evidence type="ECO:0000256" key="3">
    <source>
        <dbReference type="ARBA" id="ARBA00022833"/>
    </source>
</evidence>
<dbReference type="EMBL" id="BEXD01002001">
    <property type="protein sequence ID" value="GBB96642.1"/>
    <property type="molecule type" value="Genomic_DNA"/>
</dbReference>
<dbReference type="STRING" id="94130.A0A2Z6R700"/>
<keyword evidence="2 4" id="KW-0863">Zinc-finger</keyword>
<dbReference type="Pfam" id="PF01753">
    <property type="entry name" value="zf-MYND"/>
    <property type="match status" value="1"/>
</dbReference>
<evidence type="ECO:0000313" key="6">
    <source>
        <dbReference type="EMBL" id="GBB96642.1"/>
    </source>
</evidence>
<comment type="caution">
    <text evidence="6">The sequence shown here is derived from an EMBL/GenBank/DDBJ whole genome shotgun (WGS) entry which is preliminary data.</text>
</comment>
<name>A0A2Z6R700_9GLOM</name>
<dbReference type="OrthoDB" id="432970at2759"/>
<accession>A0A2Z6R700</accession>
<reference evidence="7" key="2">
    <citation type="submission" date="2019-10" db="EMBL/GenBank/DDBJ databases">
        <title>Conservation and host-specific expression of non-tandemly repeated heterogenous ribosome RNA gene in arbuscular mycorrhizal fungi.</title>
        <authorList>
            <person name="Maeda T."/>
            <person name="Kobayashi Y."/>
            <person name="Nakagawa T."/>
            <person name="Ezawa T."/>
            <person name="Yamaguchi K."/>
            <person name="Bino T."/>
            <person name="Nishimoto Y."/>
            <person name="Shigenobu S."/>
            <person name="Kawaguchi M."/>
        </authorList>
    </citation>
    <scope>NUCLEOTIDE SEQUENCE</scope>
    <source>
        <strain evidence="7">HR1</strain>
    </source>
</reference>
<dbReference type="SUPFAM" id="SSF144232">
    <property type="entry name" value="HIT/MYND zinc finger-like"/>
    <property type="match status" value="1"/>
</dbReference>
<keyword evidence="3" id="KW-0862">Zinc</keyword>
<dbReference type="PROSITE" id="PS01360">
    <property type="entry name" value="ZF_MYND_1"/>
    <property type="match status" value="1"/>
</dbReference>
<sequence length="109" mass="13039">MNECYVCKKSSKTRCNKCHTTYYCSIECQKKDWKEHKKPCRILSINKIFDETVDEESFDNMLHQLLMNANYSMEDLKIPNFGEEYAMKYSHEKEQIQFLNRAKLSLNGH</sequence>
<organism evidence="6 8">
    <name type="scientific">Rhizophagus clarus</name>
    <dbReference type="NCBI Taxonomy" id="94130"/>
    <lineage>
        <taxon>Eukaryota</taxon>
        <taxon>Fungi</taxon>
        <taxon>Fungi incertae sedis</taxon>
        <taxon>Mucoromycota</taxon>
        <taxon>Glomeromycotina</taxon>
        <taxon>Glomeromycetes</taxon>
        <taxon>Glomerales</taxon>
        <taxon>Glomeraceae</taxon>
        <taxon>Rhizophagus</taxon>
    </lineage>
</organism>
<evidence type="ECO:0000313" key="8">
    <source>
        <dbReference type="Proteomes" id="UP000247702"/>
    </source>
</evidence>
<keyword evidence="1" id="KW-0479">Metal-binding</keyword>
<dbReference type="AlphaFoldDB" id="A0A2Z6R700"/>
<reference evidence="6 8" key="1">
    <citation type="submission" date="2017-11" db="EMBL/GenBank/DDBJ databases">
        <title>The genome of Rhizophagus clarus HR1 reveals common genetic basis of auxotrophy among arbuscular mycorrhizal fungi.</title>
        <authorList>
            <person name="Kobayashi Y."/>
        </authorList>
    </citation>
    <scope>NUCLEOTIDE SEQUENCE [LARGE SCALE GENOMIC DNA]</scope>
    <source>
        <strain evidence="6 8">HR1</strain>
    </source>
</reference>
<evidence type="ECO:0000313" key="7">
    <source>
        <dbReference type="EMBL" id="GES83758.1"/>
    </source>
</evidence>
<evidence type="ECO:0000256" key="2">
    <source>
        <dbReference type="ARBA" id="ARBA00022771"/>
    </source>
</evidence>
<dbReference type="Proteomes" id="UP000247702">
    <property type="component" value="Unassembled WGS sequence"/>
</dbReference>
<dbReference type="Proteomes" id="UP000615446">
    <property type="component" value="Unassembled WGS sequence"/>
</dbReference>
<evidence type="ECO:0000256" key="4">
    <source>
        <dbReference type="PROSITE-ProRule" id="PRU00134"/>
    </source>
</evidence>
<dbReference type="EMBL" id="BLAL01000073">
    <property type="protein sequence ID" value="GES83758.1"/>
    <property type="molecule type" value="Genomic_DNA"/>
</dbReference>
<dbReference type="GO" id="GO:0008270">
    <property type="term" value="F:zinc ion binding"/>
    <property type="evidence" value="ECO:0007669"/>
    <property type="project" value="UniProtKB-KW"/>
</dbReference>
<feature type="domain" description="MYND-type" evidence="5">
    <location>
        <begin position="4"/>
        <end position="40"/>
    </location>
</feature>
<evidence type="ECO:0000259" key="5">
    <source>
        <dbReference type="PROSITE" id="PS50865"/>
    </source>
</evidence>
<dbReference type="PROSITE" id="PS50865">
    <property type="entry name" value="ZF_MYND_2"/>
    <property type="match status" value="1"/>
</dbReference>
<dbReference type="InterPro" id="IPR002893">
    <property type="entry name" value="Znf_MYND"/>
</dbReference>
<protein>
    <submittedName>
        <fullName evidence="7">Zinc finger MYND domain-containing protein 10</fullName>
    </submittedName>
</protein>